<dbReference type="Proteomes" id="UP000593560">
    <property type="component" value="Unassembled WGS sequence"/>
</dbReference>
<name>A0A7J9I8S8_9ROSI</name>
<evidence type="ECO:0000313" key="1">
    <source>
        <dbReference type="EMBL" id="MBA0818243.1"/>
    </source>
</evidence>
<organism evidence="1 2">
    <name type="scientific">Gossypium harknessii</name>
    <dbReference type="NCBI Taxonomy" id="34285"/>
    <lineage>
        <taxon>Eukaryota</taxon>
        <taxon>Viridiplantae</taxon>
        <taxon>Streptophyta</taxon>
        <taxon>Embryophyta</taxon>
        <taxon>Tracheophyta</taxon>
        <taxon>Spermatophyta</taxon>
        <taxon>Magnoliopsida</taxon>
        <taxon>eudicotyledons</taxon>
        <taxon>Gunneridae</taxon>
        <taxon>Pentapetalae</taxon>
        <taxon>rosids</taxon>
        <taxon>malvids</taxon>
        <taxon>Malvales</taxon>
        <taxon>Malvaceae</taxon>
        <taxon>Malvoideae</taxon>
        <taxon>Gossypium</taxon>
    </lineage>
</organism>
<keyword evidence="2" id="KW-1185">Reference proteome</keyword>
<dbReference type="EMBL" id="JABFAD010235335">
    <property type="protein sequence ID" value="MBA0818243.1"/>
    <property type="molecule type" value="Genomic_DNA"/>
</dbReference>
<reference evidence="1 2" key="1">
    <citation type="journal article" date="2019" name="Genome Biol. Evol.">
        <title>Insights into the evolution of the New World diploid cottons (Gossypium, subgenus Houzingenia) based on genome sequencing.</title>
        <authorList>
            <person name="Grover C.E."/>
            <person name="Arick M.A. 2nd"/>
            <person name="Thrash A."/>
            <person name="Conover J.L."/>
            <person name="Sanders W.S."/>
            <person name="Peterson D.G."/>
            <person name="Frelichowski J.E."/>
            <person name="Scheffler J.A."/>
            <person name="Scheffler B.E."/>
            <person name="Wendel J.F."/>
        </authorList>
    </citation>
    <scope>NUCLEOTIDE SEQUENCE [LARGE SCALE GENOMIC DNA]</scope>
    <source>
        <strain evidence="1">0</strain>
        <tissue evidence="1">Leaf</tissue>
    </source>
</reference>
<proteinExistence type="predicted"/>
<sequence>MEDAMSNLRLLDDEEEAIQEVEGAVSTAYQFCLVGRCLTDGVIHFPSLRNTMADLWHPIEGICITELGEKRYRNTAVSRWLRAANETQCITENLASVNQGISINEEKVLGRNFRGVDVNQNINPNLIPLGSGQYCGNSRLSKGRNGGNEMLDADRVVYGAIELVLNEEDDPIALVEGKKWQRIVESSRAPLDAVVGPGYMDVSASSGDQSSWAQ</sequence>
<evidence type="ECO:0000313" key="2">
    <source>
        <dbReference type="Proteomes" id="UP000593560"/>
    </source>
</evidence>
<protein>
    <recommendedName>
        <fullName evidence="3">DUF4283 domain-containing protein</fullName>
    </recommendedName>
</protein>
<gene>
    <name evidence="1" type="ORF">Gohar_021288</name>
</gene>
<dbReference type="OrthoDB" id="1000485at2759"/>
<evidence type="ECO:0008006" key="3">
    <source>
        <dbReference type="Google" id="ProtNLM"/>
    </source>
</evidence>
<accession>A0A7J9I8S8</accession>
<dbReference type="AlphaFoldDB" id="A0A7J9I8S8"/>
<comment type="caution">
    <text evidence="1">The sequence shown here is derived from an EMBL/GenBank/DDBJ whole genome shotgun (WGS) entry which is preliminary data.</text>
</comment>